<dbReference type="GeneID" id="30201035"/>
<dbReference type="EMBL" id="KV454213">
    <property type="protein sequence ID" value="ODQ57363.1"/>
    <property type="molecule type" value="Genomic_DNA"/>
</dbReference>
<keyword evidence="1" id="KW-1133">Transmembrane helix</keyword>
<organism evidence="2 3">
    <name type="scientific">Wickerhamomyces anomalus (strain ATCC 58044 / CBS 1984 / NCYC 433 / NRRL Y-366-8)</name>
    <name type="common">Yeast</name>
    <name type="synonym">Hansenula anomala</name>
    <dbReference type="NCBI Taxonomy" id="683960"/>
    <lineage>
        <taxon>Eukaryota</taxon>
        <taxon>Fungi</taxon>
        <taxon>Dikarya</taxon>
        <taxon>Ascomycota</taxon>
        <taxon>Saccharomycotina</taxon>
        <taxon>Saccharomycetes</taxon>
        <taxon>Phaffomycetales</taxon>
        <taxon>Wickerhamomycetaceae</taxon>
        <taxon>Wickerhamomyces</taxon>
    </lineage>
</organism>
<protein>
    <submittedName>
        <fullName evidence="2">Uncharacterized protein</fullName>
    </submittedName>
</protein>
<dbReference type="AlphaFoldDB" id="A0A1E3NW68"/>
<name>A0A1E3NW68_WICAA</name>
<proteinExistence type="predicted"/>
<gene>
    <name evidence="2" type="ORF">WICANDRAFT_64716</name>
</gene>
<evidence type="ECO:0000256" key="1">
    <source>
        <dbReference type="SAM" id="Phobius"/>
    </source>
</evidence>
<keyword evidence="1" id="KW-0472">Membrane</keyword>
<feature type="transmembrane region" description="Helical" evidence="1">
    <location>
        <begin position="133"/>
        <end position="151"/>
    </location>
</feature>
<dbReference type="RefSeq" id="XP_019036570.1">
    <property type="nucleotide sequence ID" value="XM_019183789.1"/>
</dbReference>
<keyword evidence="1" id="KW-0812">Transmembrane</keyword>
<feature type="transmembrane region" description="Helical" evidence="1">
    <location>
        <begin position="97"/>
        <end position="117"/>
    </location>
</feature>
<sequence>MSQLENNRNFVLVSSALALAYAIVFYPHSLESIKTIVITGVYYLANHYTSHDLTISQPLWYGSFTIDIYNTLLKYLEVKGICHIKHHFMTSGKNCDVLVKSLVNLILIDIITLGISYKLQIQVPFLSKENSKGLHFILSIGLVLFAVYVIVKYKLVN</sequence>
<evidence type="ECO:0000313" key="3">
    <source>
        <dbReference type="Proteomes" id="UP000094112"/>
    </source>
</evidence>
<reference evidence="2 3" key="1">
    <citation type="journal article" date="2016" name="Proc. Natl. Acad. Sci. U.S.A.">
        <title>Comparative genomics of biotechnologically important yeasts.</title>
        <authorList>
            <person name="Riley R."/>
            <person name="Haridas S."/>
            <person name="Wolfe K.H."/>
            <person name="Lopes M.R."/>
            <person name="Hittinger C.T."/>
            <person name="Goeker M."/>
            <person name="Salamov A.A."/>
            <person name="Wisecaver J.H."/>
            <person name="Long T.M."/>
            <person name="Calvey C.H."/>
            <person name="Aerts A.L."/>
            <person name="Barry K.W."/>
            <person name="Choi C."/>
            <person name="Clum A."/>
            <person name="Coughlan A.Y."/>
            <person name="Deshpande S."/>
            <person name="Douglass A.P."/>
            <person name="Hanson S.J."/>
            <person name="Klenk H.-P."/>
            <person name="LaButti K.M."/>
            <person name="Lapidus A."/>
            <person name="Lindquist E.A."/>
            <person name="Lipzen A.M."/>
            <person name="Meier-Kolthoff J.P."/>
            <person name="Ohm R.A."/>
            <person name="Otillar R.P."/>
            <person name="Pangilinan J.L."/>
            <person name="Peng Y."/>
            <person name="Rokas A."/>
            <person name="Rosa C.A."/>
            <person name="Scheuner C."/>
            <person name="Sibirny A.A."/>
            <person name="Slot J.C."/>
            <person name="Stielow J.B."/>
            <person name="Sun H."/>
            <person name="Kurtzman C.P."/>
            <person name="Blackwell M."/>
            <person name="Grigoriev I.V."/>
            <person name="Jeffries T.W."/>
        </authorList>
    </citation>
    <scope>NUCLEOTIDE SEQUENCE [LARGE SCALE GENOMIC DNA]</scope>
    <source>
        <strain evidence="3">ATCC 58044 / CBS 1984 / NCYC 433 / NRRL Y-366-8</strain>
    </source>
</reference>
<dbReference type="Proteomes" id="UP000094112">
    <property type="component" value="Unassembled WGS sequence"/>
</dbReference>
<keyword evidence="3" id="KW-1185">Reference proteome</keyword>
<evidence type="ECO:0000313" key="2">
    <source>
        <dbReference type="EMBL" id="ODQ57363.1"/>
    </source>
</evidence>
<accession>A0A1E3NW68</accession>